<evidence type="ECO:0000313" key="1">
    <source>
        <dbReference type="EMBL" id="DAF94209.1"/>
    </source>
</evidence>
<name>A0A8S5UI82_9CAUD</name>
<sequence>MSMLISAEPTKIDEIIEMFTRLGNRCERRGPDAVEVWAGTEEYRA</sequence>
<dbReference type="EMBL" id="BK016090">
    <property type="protein sequence ID" value="DAF94209.1"/>
    <property type="molecule type" value="Genomic_DNA"/>
</dbReference>
<protein>
    <submittedName>
        <fullName evidence="1">Uncharacterized protein</fullName>
    </submittedName>
</protein>
<accession>A0A8S5UI82</accession>
<dbReference type="EMBL" id="BK016090">
    <property type="protein sequence ID" value="DAF94202.1"/>
    <property type="molecule type" value="Genomic_DNA"/>
</dbReference>
<proteinExistence type="predicted"/>
<organism evidence="1">
    <name type="scientific">Myoviridae sp. ctu2j3</name>
    <dbReference type="NCBI Taxonomy" id="2825197"/>
    <lineage>
        <taxon>Viruses</taxon>
        <taxon>Duplodnaviria</taxon>
        <taxon>Heunggongvirae</taxon>
        <taxon>Uroviricota</taxon>
        <taxon>Caudoviricetes</taxon>
    </lineage>
</organism>
<reference evidence="1" key="1">
    <citation type="journal article" date="2021" name="Proc. Natl. Acad. Sci. U.S.A.">
        <title>A Catalog of Tens of Thousands of Viruses from Human Metagenomes Reveals Hidden Associations with Chronic Diseases.</title>
        <authorList>
            <person name="Tisza M.J."/>
            <person name="Buck C.B."/>
        </authorList>
    </citation>
    <scope>NUCLEOTIDE SEQUENCE</scope>
    <source>
        <strain evidence="1">Ctu2j3</strain>
    </source>
</reference>